<proteinExistence type="predicted"/>
<name>A0ABS9Q814_9HYPH</name>
<organism evidence="2 3">
    <name type="scientific">Mesorhizobium retamae</name>
    <dbReference type="NCBI Taxonomy" id="2912854"/>
    <lineage>
        <taxon>Bacteria</taxon>
        <taxon>Pseudomonadati</taxon>
        <taxon>Pseudomonadota</taxon>
        <taxon>Alphaproteobacteria</taxon>
        <taxon>Hyphomicrobiales</taxon>
        <taxon>Phyllobacteriaceae</taxon>
        <taxon>Mesorhizobium</taxon>
    </lineage>
</organism>
<keyword evidence="1" id="KW-0732">Signal</keyword>
<dbReference type="Proteomes" id="UP001201701">
    <property type="component" value="Unassembled WGS sequence"/>
</dbReference>
<feature type="signal peptide" evidence="1">
    <location>
        <begin position="1"/>
        <end position="23"/>
    </location>
</feature>
<feature type="chain" id="PRO_5045955626" evidence="1">
    <location>
        <begin position="24"/>
        <end position="132"/>
    </location>
</feature>
<evidence type="ECO:0000313" key="3">
    <source>
        <dbReference type="Proteomes" id="UP001201701"/>
    </source>
</evidence>
<dbReference type="EMBL" id="JAKREW010000001">
    <property type="protein sequence ID" value="MCG7503551.1"/>
    <property type="molecule type" value="Genomic_DNA"/>
</dbReference>
<evidence type="ECO:0000313" key="2">
    <source>
        <dbReference type="EMBL" id="MCG7503551.1"/>
    </source>
</evidence>
<protein>
    <submittedName>
        <fullName evidence="2">Uncharacterized protein</fullName>
    </submittedName>
</protein>
<sequence length="132" mass="13924">MTRCLIFLLSLMAVGFTTGNARAAIADGALPDGSYRCEVYMLGAFIYLGDINIKGRVYSGPTYGPVMQGYNYEMDNNGEVSWLGPVGGFTSGGNGISVTQVTADGPTDASFDIVMRQPDGAFSAATCTIRKP</sequence>
<comment type="caution">
    <text evidence="2">The sequence shown here is derived from an EMBL/GenBank/DDBJ whole genome shotgun (WGS) entry which is preliminary data.</text>
</comment>
<accession>A0ABS9Q814</accession>
<evidence type="ECO:0000256" key="1">
    <source>
        <dbReference type="SAM" id="SignalP"/>
    </source>
</evidence>
<reference evidence="2 3" key="1">
    <citation type="submission" date="2022-02" db="EMBL/GenBank/DDBJ databases">
        <title>Draft genome sequence of Mezorhizobium retamae strain IRAMC:0171 isolated from Retama raetam nodules.</title>
        <authorList>
            <person name="Bengaied R."/>
            <person name="Sbissi I."/>
            <person name="Huber K."/>
            <person name="Ghodbane F."/>
            <person name="Nouioui I."/>
            <person name="Tarhouni M."/>
            <person name="Gtari M."/>
        </authorList>
    </citation>
    <scope>NUCLEOTIDE SEQUENCE [LARGE SCALE GENOMIC DNA]</scope>
    <source>
        <strain evidence="2 3">IRAMC:0171</strain>
    </source>
</reference>
<gene>
    <name evidence="2" type="ORF">L4923_00810</name>
</gene>
<keyword evidence="3" id="KW-1185">Reference proteome</keyword>
<dbReference type="RefSeq" id="WP_239361236.1">
    <property type="nucleotide sequence ID" value="NZ_JAKREW010000001.1"/>
</dbReference>